<evidence type="ECO:0000313" key="2">
    <source>
        <dbReference type="EMBL" id="CAK0871334.1"/>
    </source>
</evidence>
<comment type="caution">
    <text evidence="2">The sequence shown here is derived from an EMBL/GenBank/DDBJ whole genome shotgun (WGS) entry which is preliminary data.</text>
</comment>
<reference evidence="2" key="1">
    <citation type="submission" date="2023-10" db="EMBL/GenBank/DDBJ databases">
        <authorList>
            <person name="Chen Y."/>
            <person name="Shah S."/>
            <person name="Dougan E. K."/>
            <person name="Thang M."/>
            <person name="Chan C."/>
        </authorList>
    </citation>
    <scope>NUCLEOTIDE SEQUENCE [LARGE SCALE GENOMIC DNA]</scope>
</reference>
<feature type="compositionally biased region" description="Acidic residues" evidence="1">
    <location>
        <begin position="281"/>
        <end position="293"/>
    </location>
</feature>
<protein>
    <submittedName>
        <fullName evidence="2">Uncharacterized protein</fullName>
    </submittedName>
</protein>
<feature type="compositionally biased region" description="Basic and acidic residues" evidence="1">
    <location>
        <begin position="862"/>
        <end position="875"/>
    </location>
</feature>
<sequence length="997" mass="106293">MEDLASEFQEDFMEAVKVLEDFSSSDGELKDAMREFRERIAARRYSCAPNFWDDLRRGLGAIERGREDGPAKSRAQQVLKQIARLEVKFWAKESIGMLREMDAESRLERMVDWLQTFDASDSGDQSSGPAVLFQVLNDLTLQKEMDQAQRDALAATVRENLGKFPFQMQAVLERVGSLQKRGPPVLGDWRRRSQAVAQDPPAAGGTGAAFLPAPAPRLVERPGFLGSLNVSILPATSASLAATSAAAAAEQGGDAGVPAPAAALPPWAEHGAASPPPAAAAEEEGQAEEDEPAGAEPFRIEDVSPELLARAQKATLALLESNSGECPKHFVRALLKQAGVPGMPIAALGESFFFSATEVFLRRGGAPAPEPGAPSRSGAPEELRQALVSLVREAGGRMQLAQLAEKTQWHTGSVRHSMYGPLRKAVATMPELVFEPKKVFTMEAAKHFIAAFAPAVEPLPEGAEEDSAAAAPQAYVGDAFAELLATARAWLHQAEGKLDDHALLKLSKAMGFRTRAVISALAGDIFWCHPEAEIEVLLRTAKGKQEHPQPLPDVYLHQQVHQALVAKVKELGTKAKSDKLAAALNWNAKSELKRTYGTVRVVLRGLRDVFFEPNKLFFKQSLDGIVEWPVGKNGRLGPRDDSGVTEHWTPAVDDQKLAGDPAWTAVKRQVLGTLMRNGGHAEAQVLRQLLLPLEDVELEALFEPGSDRDLSDLLFWGRDSVCCRRPQAVVPAEGEEVPQALRDALVSMVRAQGTALVADLRSALDTGGLLEDVDDAGFCGILQRVPELFFMPDRVFLRHVVETIIIEEATNPLVLEGTDDAVPVTALPAAPDAAASEGGAGFFSFSGFAPGQEGPAADEASEGAKAEPAAKRPRLDASAAEQPWGDEAPPWACEGAAVVVRGADGGAPDAGGAIVQRCGATCVVRLARGGREVSVPTPMLLPVAPRVGATVRVIDGDWSGCTGELVGLAGAAGVVQIGKMSYQTLPMAQLAVLADAS</sequence>
<accession>A0ABN9VDZ2</accession>
<evidence type="ECO:0000313" key="3">
    <source>
        <dbReference type="Proteomes" id="UP001189429"/>
    </source>
</evidence>
<dbReference type="Proteomes" id="UP001189429">
    <property type="component" value="Unassembled WGS sequence"/>
</dbReference>
<dbReference type="EMBL" id="CAUYUJ010017059">
    <property type="protein sequence ID" value="CAK0871334.1"/>
    <property type="molecule type" value="Genomic_DNA"/>
</dbReference>
<gene>
    <name evidence="2" type="ORF">PCOR1329_LOCUS57198</name>
</gene>
<feature type="compositionally biased region" description="Low complexity" evidence="1">
    <location>
        <begin position="256"/>
        <end position="273"/>
    </location>
</feature>
<organism evidence="2 3">
    <name type="scientific">Prorocentrum cordatum</name>
    <dbReference type="NCBI Taxonomy" id="2364126"/>
    <lineage>
        <taxon>Eukaryota</taxon>
        <taxon>Sar</taxon>
        <taxon>Alveolata</taxon>
        <taxon>Dinophyceae</taxon>
        <taxon>Prorocentrales</taxon>
        <taxon>Prorocentraceae</taxon>
        <taxon>Prorocentrum</taxon>
    </lineage>
</organism>
<feature type="region of interest" description="Disordered" evidence="1">
    <location>
        <begin position="852"/>
        <end position="888"/>
    </location>
</feature>
<evidence type="ECO:0000256" key="1">
    <source>
        <dbReference type="SAM" id="MobiDB-lite"/>
    </source>
</evidence>
<feature type="region of interest" description="Disordered" evidence="1">
    <location>
        <begin position="252"/>
        <end position="298"/>
    </location>
</feature>
<name>A0ABN9VDZ2_9DINO</name>
<proteinExistence type="predicted"/>
<keyword evidence="3" id="KW-1185">Reference proteome</keyword>